<dbReference type="EMBL" id="JH597761">
    <property type="protein sequence ID" value="EHP70141.1"/>
    <property type="molecule type" value="Genomic_DNA"/>
</dbReference>
<reference evidence="2 3" key="1">
    <citation type="submission" date="2012-01" db="EMBL/GenBank/DDBJ databases">
        <title>Improved High-Quality Draft sequence of Metallosphaera yellowstonensis MK1.</title>
        <authorList>
            <consortium name="US DOE Joint Genome Institute"/>
            <person name="Lucas S."/>
            <person name="Han J."/>
            <person name="Cheng J.-F."/>
            <person name="Goodwin L."/>
            <person name="Pitluck S."/>
            <person name="Peters L."/>
            <person name="Teshima H."/>
            <person name="Detter J.C."/>
            <person name="Han C."/>
            <person name="Tapia R."/>
            <person name="Land M."/>
            <person name="Hauser L."/>
            <person name="Kyrpides N."/>
            <person name="Kozubal M."/>
            <person name="Macur R.E."/>
            <person name="Jay Z."/>
            <person name="Inskeep W."/>
            <person name="Woyke T."/>
        </authorList>
    </citation>
    <scope>NUCLEOTIDE SEQUENCE [LARGE SCALE GENOMIC DNA]</scope>
    <source>
        <strain evidence="2 3">MK1</strain>
    </source>
</reference>
<evidence type="ECO:0000256" key="1">
    <source>
        <dbReference type="SAM" id="Coils"/>
    </source>
</evidence>
<dbReference type="OrthoDB" id="43195at2157"/>
<dbReference type="SUPFAM" id="SSF52980">
    <property type="entry name" value="Restriction endonuclease-like"/>
    <property type="match status" value="1"/>
</dbReference>
<dbReference type="Proteomes" id="UP000003980">
    <property type="component" value="Unassembled WGS sequence"/>
</dbReference>
<keyword evidence="3" id="KW-1185">Reference proteome</keyword>
<organism evidence="2 3">
    <name type="scientific">Metallosphaera yellowstonensis MK1</name>
    <dbReference type="NCBI Taxonomy" id="671065"/>
    <lineage>
        <taxon>Archaea</taxon>
        <taxon>Thermoproteota</taxon>
        <taxon>Thermoprotei</taxon>
        <taxon>Sulfolobales</taxon>
        <taxon>Sulfolobaceae</taxon>
        <taxon>Metallosphaera</taxon>
    </lineage>
</organism>
<dbReference type="InterPro" id="IPR011335">
    <property type="entry name" value="Restrct_endonuc-II-like"/>
</dbReference>
<dbReference type="HOGENOM" id="CLU_955106_0_0_2"/>
<evidence type="ECO:0000313" key="3">
    <source>
        <dbReference type="Proteomes" id="UP000003980"/>
    </source>
</evidence>
<dbReference type="AlphaFoldDB" id="H2C1M0"/>
<evidence type="ECO:0000313" key="2">
    <source>
        <dbReference type="EMBL" id="EHP70141.1"/>
    </source>
</evidence>
<keyword evidence="1" id="KW-0175">Coiled coil</keyword>
<name>H2C1M0_9CREN</name>
<accession>H2C1M0</accession>
<dbReference type="STRING" id="671065.MetMK1DRAFT_00006430"/>
<dbReference type="eggNOG" id="arCOG01423">
    <property type="taxonomic scope" value="Archaea"/>
</dbReference>
<feature type="coiled-coil region" evidence="1">
    <location>
        <begin position="62"/>
        <end position="213"/>
    </location>
</feature>
<dbReference type="RefSeq" id="WP_009070592.1">
    <property type="nucleotide sequence ID" value="NZ_JH597761.1"/>
</dbReference>
<gene>
    <name evidence="2" type="ORF">MetMK1DRAFT_00006430</name>
</gene>
<protein>
    <submittedName>
        <fullName evidence="2">Uncharacterized protein</fullName>
    </submittedName>
</protein>
<proteinExistence type="predicted"/>
<sequence length="285" mass="33296">MGEELEKWYKDFLERVIEKIRKGQELTNSETQIVANYMANTQLRDHVVYLVNKLTELNANLERRLMDRLVEVERNLRDEIRKTREELLANDEKIRQELLKRIEGLEVRISASDMKIQEVDSKVEATRNDLHNTKADLERKIQEVDSKVEATRNDLHNTKADLERKIQEVDSKVEATRSDLGLVAEEVYISNFINRLVRENQAILNIYRKYETEHGEVDAIVETNEKIYVLEVKMRAEPKDVDVLLLKTKAILQERQDKGVIPVLTGSKINRIVRNYAKGLNVMIS</sequence>